<feature type="compositionally biased region" description="Acidic residues" evidence="1">
    <location>
        <begin position="136"/>
        <end position="150"/>
    </location>
</feature>
<feature type="compositionally biased region" description="Low complexity" evidence="1">
    <location>
        <begin position="35"/>
        <end position="48"/>
    </location>
</feature>
<dbReference type="EMBL" id="BAABCM010000014">
    <property type="protein sequence ID" value="GAA3843841.1"/>
    <property type="molecule type" value="Genomic_DNA"/>
</dbReference>
<keyword evidence="4" id="KW-1185">Reference proteome</keyword>
<organism evidence="3 4">
    <name type="scientific">Amycolatopsis tucumanensis</name>
    <dbReference type="NCBI Taxonomy" id="401106"/>
    <lineage>
        <taxon>Bacteria</taxon>
        <taxon>Bacillati</taxon>
        <taxon>Actinomycetota</taxon>
        <taxon>Actinomycetes</taxon>
        <taxon>Pseudonocardiales</taxon>
        <taxon>Pseudonocardiaceae</taxon>
        <taxon>Amycolatopsis</taxon>
    </lineage>
</organism>
<reference evidence="4" key="1">
    <citation type="journal article" date="2019" name="Int. J. Syst. Evol. Microbiol.">
        <title>The Global Catalogue of Microorganisms (GCM) 10K type strain sequencing project: providing services to taxonomists for standard genome sequencing and annotation.</title>
        <authorList>
            <consortium name="The Broad Institute Genomics Platform"/>
            <consortium name="The Broad Institute Genome Sequencing Center for Infectious Disease"/>
            <person name="Wu L."/>
            <person name="Ma J."/>
        </authorList>
    </citation>
    <scope>NUCLEOTIDE SEQUENCE [LARGE SCALE GENOMIC DNA]</scope>
    <source>
        <strain evidence="4">JCM 17017</strain>
    </source>
</reference>
<name>A0ABP7JFF9_9PSEU</name>
<dbReference type="Proteomes" id="UP001501624">
    <property type="component" value="Unassembled WGS sequence"/>
</dbReference>
<feature type="signal peptide" evidence="2">
    <location>
        <begin position="1"/>
        <end position="19"/>
    </location>
</feature>
<comment type="caution">
    <text evidence="3">The sequence shown here is derived from an EMBL/GenBank/DDBJ whole genome shotgun (WGS) entry which is preliminary data.</text>
</comment>
<keyword evidence="2" id="KW-0732">Signal</keyword>
<protein>
    <submittedName>
        <fullName evidence="3">Uncharacterized protein</fullName>
    </submittedName>
</protein>
<dbReference type="RefSeq" id="WP_237338576.1">
    <property type="nucleotide sequence ID" value="NZ_BAABCM010000014.1"/>
</dbReference>
<sequence length="161" mass="16362">MRRYQAAALLIGAALAGCAGGSPIPGEQTADSPPESTTASETTTGTTDTTERTRTSKKSDPPGVPGSPINYDSTVRAAGPTSAQGAILRELAEFCGPDRCGVRVRIVGSGDCATDISPDPVYPGGTITITAKPCETTEETTTEESTEESSSEQSTSDTTGG</sequence>
<feature type="compositionally biased region" description="Basic and acidic residues" evidence="1">
    <location>
        <begin position="49"/>
        <end position="60"/>
    </location>
</feature>
<feature type="region of interest" description="Disordered" evidence="1">
    <location>
        <begin position="20"/>
        <end position="77"/>
    </location>
</feature>
<evidence type="ECO:0000313" key="3">
    <source>
        <dbReference type="EMBL" id="GAA3843841.1"/>
    </source>
</evidence>
<evidence type="ECO:0000313" key="4">
    <source>
        <dbReference type="Proteomes" id="UP001501624"/>
    </source>
</evidence>
<feature type="chain" id="PRO_5047397849" evidence="2">
    <location>
        <begin position="20"/>
        <end position="161"/>
    </location>
</feature>
<proteinExistence type="predicted"/>
<feature type="compositionally biased region" description="Low complexity" evidence="1">
    <location>
        <begin position="151"/>
        <end position="161"/>
    </location>
</feature>
<evidence type="ECO:0000256" key="1">
    <source>
        <dbReference type="SAM" id="MobiDB-lite"/>
    </source>
</evidence>
<dbReference type="PROSITE" id="PS51257">
    <property type="entry name" value="PROKAR_LIPOPROTEIN"/>
    <property type="match status" value="1"/>
</dbReference>
<gene>
    <name evidence="3" type="ORF">GCM10022380_72640</name>
</gene>
<accession>A0ABP7JFF9</accession>
<feature type="region of interest" description="Disordered" evidence="1">
    <location>
        <begin position="123"/>
        <end position="161"/>
    </location>
</feature>
<evidence type="ECO:0000256" key="2">
    <source>
        <dbReference type="SAM" id="SignalP"/>
    </source>
</evidence>